<feature type="compositionally biased region" description="Gly residues" evidence="1">
    <location>
        <begin position="200"/>
        <end position="213"/>
    </location>
</feature>
<dbReference type="InterPro" id="IPR009078">
    <property type="entry name" value="Ferritin-like_SF"/>
</dbReference>
<evidence type="ECO:0000313" key="5">
    <source>
        <dbReference type="Proteomes" id="UP000008914"/>
    </source>
</evidence>
<proteinExistence type="predicted"/>
<accession>E6SDY7</accession>
<evidence type="ECO:0000256" key="1">
    <source>
        <dbReference type="SAM" id="MobiDB-lite"/>
    </source>
</evidence>
<evidence type="ECO:0000256" key="2">
    <source>
        <dbReference type="SAM" id="SignalP"/>
    </source>
</evidence>
<dbReference type="eggNOG" id="COG4902">
    <property type="taxonomic scope" value="Bacteria"/>
</dbReference>
<dbReference type="EMBL" id="CP002343">
    <property type="protein sequence ID" value="ADU47600.1"/>
    <property type="molecule type" value="Genomic_DNA"/>
</dbReference>
<dbReference type="InterPro" id="IPR012347">
    <property type="entry name" value="Ferritin-like"/>
</dbReference>
<gene>
    <name evidence="4" type="ordered locus">Intca_1079</name>
</gene>
<dbReference type="KEGG" id="ica:Intca_1079"/>
<dbReference type="Pfam" id="PF09968">
    <property type="entry name" value="DUF2202"/>
    <property type="match status" value="1"/>
</dbReference>
<dbReference type="STRING" id="710696.Intca_1079"/>
<feature type="domain" description="DUF2202" evidence="3">
    <location>
        <begin position="55"/>
        <end position="186"/>
    </location>
</feature>
<evidence type="ECO:0000259" key="3">
    <source>
        <dbReference type="Pfam" id="PF09968"/>
    </source>
</evidence>
<dbReference type="Proteomes" id="UP000008914">
    <property type="component" value="Chromosome"/>
</dbReference>
<protein>
    <recommendedName>
        <fullName evidence="3">DUF2202 domain-containing protein</fullName>
    </recommendedName>
</protein>
<dbReference type="RefSeq" id="WP_013491918.1">
    <property type="nucleotide sequence ID" value="NC_014830.1"/>
</dbReference>
<name>E6SDY7_INTC7</name>
<keyword evidence="2" id="KW-0732">Signal</keyword>
<sequence>MSRTWKTRAMAAAGAMLVTAAGVQGVAQALGSAPEAAATSVATATSVDATVAKDLQFTREEERMARDLYTALAATYDQAVPFSHIKLSEQRHFDAVGALLTRYGVSDPSAGKAAGTYAYPELQKLYDGWLAQGNASLDSAYDVGIALEKRDVADLKKIAAGTKDDTAKTLFTRLGTASEQHLAAFEAAAAGELPAVGSGGGWLGGRQGNGQMGGMTDRADGSRMGPGAGTGQSGRMGPGAGPGTGDCPMADDDQS</sequence>
<feature type="chain" id="PRO_5003211083" description="DUF2202 domain-containing protein" evidence="2">
    <location>
        <begin position="30"/>
        <end position="255"/>
    </location>
</feature>
<evidence type="ECO:0000313" key="4">
    <source>
        <dbReference type="EMBL" id="ADU47600.1"/>
    </source>
</evidence>
<dbReference type="Gene3D" id="1.20.1260.10">
    <property type="match status" value="1"/>
</dbReference>
<dbReference type="HOGENOM" id="CLU_095279_0_0_11"/>
<keyword evidence="5" id="KW-1185">Reference proteome</keyword>
<dbReference type="SUPFAM" id="SSF47240">
    <property type="entry name" value="Ferritin-like"/>
    <property type="match status" value="1"/>
</dbReference>
<feature type="signal peptide" evidence="2">
    <location>
        <begin position="1"/>
        <end position="29"/>
    </location>
</feature>
<dbReference type="InterPro" id="IPR019243">
    <property type="entry name" value="DUF2202"/>
</dbReference>
<feature type="compositionally biased region" description="Gly residues" evidence="1">
    <location>
        <begin position="224"/>
        <end position="244"/>
    </location>
</feature>
<organism evidence="4 5">
    <name type="scientific">Intrasporangium calvum (strain ATCC 23552 / DSM 43043 / JCM 3097 / NBRC 12989 / NCIMB 10167 / NRRL B-3866 / 7 KIP)</name>
    <dbReference type="NCBI Taxonomy" id="710696"/>
    <lineage>
        <taxon>Bacteria</taxon>
        <taxon>Bacillati</taxon>
        <taxon>Actinomycetota</taxon>
        <taxon>Actinomycetes</taxon>
        <taxon>Micrococcales</taxon>
        <taxon>Intrasporangiaceae</taxon>
        <taxon>Intrasporangium</taxon>
    </lineage>
</organism>
<reference evidence="4 5" key="1">
    <citation type="journal article" date="2010" name="Stand. Genomic Sci.">
        <title>Complete genome sequence of Intrasporangium calvum type strain (7 KIP).</title>
        <authorList>
            <person name="Del Rio T.G."/>
            <person name="Chertkov O."/>
            <person name="Yasawong M."/>
            <person name="Lucas S."/>
            <person name="Deshpande S."/>
            <person name="Cheng J.F."/>
            <person name="Detter C."/>
            <person name="Tapia R."/>
            <person name="Han C."/>
            <person name="Goodwin L."/>
            <person name="Pitluck S."/>
            <person name="Liolios K."/>
            <person name="Ivanova N."/>
            <person name="Mavromatis K."/>
            <person name="Pati A."/>
            <person name="Chen A."/>
            <person name="Palaniappan K."/>
            <person name="Land M."/>
            <person name="Hauser L."/>
            <person name="Chang Y.J."/>
            <person name="Jeffries C.D."/>
            <person name="Rohde M."/>
            <person name="Pukall R."/>
            <person name="Sikorski J."/>
            <person name="Goker M."/>
            <person name="Woyke T."/>
            <person name="Bristow J."/>
            <person name="Eisen J.A."/>
            <person name="Markowitz V."/>
            <person name="Hugenholtz P."/>
            <person name="Kyrpides N.C."/>
            <person name="Klenk H.P."/>
            <person name="Lapidus A."/>
        </authorList>
    </citation>
    <scope>NUCLEOTIDE SEQUENCE [LARGE SCALE GENOMIC DNA]</scope>
    <source>
        <strain evidence="5">ATCC 23552 / DSM 43043 / JCM 3097 / NBRC 12989 / 7 KIP</strain>
    </source>
</reference>
<dbReference type="CDD" id="cd01048">
    <property type="entry name" value="Ferritin_like_AB2"/>
    <property type="match status" value="1"/>
</dbReference>
<dbReference type="AlphaFoldDB" id="E6SDY7"/>
<feature type="region of interest" description="Disordered" evidence="1">
    <location>
        <begin position="200"/>
        <end position="255"/>
    </location>
</feature>